<keyword evidence="2" id="KW-1185">Reference proteome</keyword>
<comment type="caution">
    <text evidence="1">The sequence shown here is derived from an EMBL/GenBank/DDBJ whole genome shotgun (WGS) entry which is preliminary data.</text>
</comment>
<dbReference type="Proteomes" id="UP001144612">
    <property type="component" value="Unassembled WGS sequence"/>
</dbReference>
<evidence type="ECO:0000313" key="1">
    <source>
        <dbReference type="EMBL" id="MCY6960299.1"/>
    </source>
</evidence>
<organism evidence="1 2">
    <name type="scientific">Clostridium brassicae</name>
    <dbReference type="NCBI Taxonomy" id="2999072"/>
    <lineage>
        <taxon>Bacteria</taxon>
        <taxon>Bacillati</taxon>
        <taxon>Bacillota</taxon>
        <taxon>Clostridia</taxon>
        <taxon>Eubacteriales</taxon>
        <taxon>Clostridiaceae</taxon>
        <taxon>Clostridium</taxon>
    </lineage>
</organism>
<sequence length="139" mass="16188">MFSRMLNDYDEIPHWDAMPMHYPCPMMSQPPYDLDNNARQEQFPTTTGQTNLNFQPTPPIQKDMSYTQGWLTSQIGKYVKIEFLIGTNMWIDREGILKEVGISYVVIEEAGTNNTLMCDIYSIKFVTVFRNQEKAMLCK</sequence>
<evidence type="ECO:0000313" key="2">
    <source>
        <dbReference type="Proteomes" id="UP001144612"/>
    </source>
</evidence>
<accession>A0ABT4DDA1</accession>
<protein>
    <recommendedName>
        <fullName evidence="3">Spore coat protein GerQ</fullName>
    </recommendedName>
</protein>
<name>A0ABT4DDA1_9CLOT</name>
<gene>
    <name evidence="1" type="ORF">OW729_16905</name>
</gene>
<proteinExistence type="predicted"/>
<evidence type="ECO:0008006" key="3">
    <source>
        <dbReference type="Google" id="ProtNLM"/>
    </source>
</evidence>
<dbReference type="RefSeq" id="WP_268062736.1">
    <property type="nucleotide sequence ID" value="NZ_JAPQFJ010000024.1"/>
</dbReference>
<reference evidence="1" key="1">
    <citation type="submission" date="2022-12" db="EMBL/GenBank/DDBJ databases">
        <title>Clostridium sp. nov., isolated from industrial wastewater.</title>
        <authorList>
            <person name="Jiayan W."/>
        </authorList>
    </citation>
    <scope>NUCLEOTIDE SEQUENCE</scope>
    <source>
        <strain evidence="1">ZC22-4</strain>
    </source>
</reference>
<dbReference type="EMBL" id="JAPQFJ010000024">
    <property type="protein sequence ID" value="MCY6960299.1"/>
    <property type="molecule type" value="Genomic_DNA"/>
</dbReference>